<proteinExistence type="inferred from homology"/>
<comment type="similarity">
    <text evidence="1">Belongs to the short-chain dehydrogenases/reductases (SDR) family.</text>
</comment>
<accession>A0A917W7C4</accession>
<comment type="caution">
    <text evidence="3">The sequence shown here is derived from an EMBL/GenBank/DDBJ whole genome shotgun (WGS) entry which is preliminary data.</text>
</comment>
<name>A0A917W7C4_9ACTN</name>
<dbReference type="Proteomes" id="UP000613840">
    <property type="component" value="Unassembled WGS sequence"/>
</dbReference>
<dbReference type="PANTHER" id="PTHR43943">
    <property type="entry name" value="DEHYDROGENASE/REDUCTASE (SDR FAMILY) MEMBER 4"/>
    <property type="match status" value="1"/>
</dbReference>
<evidence type="ECO:0008006" key="5">
    <source>
        <dbReference type="Google" id="ProtNLM"/>
    </source>
</evidence>
<dbReference type="AlphaFoldDB" id="A0A917W7C4"/>
<dbReference type="InterPro" id="IPR002347">
    <property type="entry name" value="SDR_fam"/>
</dbReference>
<evidence type="ECO:0000313" key="4">
    <source>
        <dbReference type="Proteomes" id="UP000613840"/>
    </source>
</evidence>
<dbReference type="Pfam" id="PF00106">
    <property type="entry name" value="adh_short"/>
    <property type="match status" value="1"/>
</dbReference>
<dbReference type="InterPro" id="IPR036291">
    <property type="entry name" value="NAD(P)-bd_dom_sf"/>
</dbReference>
<evidence type="ECO:0000313" key="3">
    <source>
        <dbReference type="EMBL" id="GGL71804.1"/>
    </source>
</evidence>
<dbReference type="SUPFAM" id="SSF51735">
    <property type="entry name" value="NAD(P)-binding Rossmann-fold domains"/>
    <property type="match status" value="1"/>
</dbReference>
<dbReference type="PANTHER" id="PTHR43943:SF17">
    <property type="entry name" value="3-PHENYLPROPIONATE-DIHYDRODIOL_CINNAMIC ACID-DIHYDRODIOL DEHYDROGENASE"/>
    <property type="match status" value="1"/>
</dbReference>
<gene>
    <name evidence="3" type="ORF">GCM10011575_32660</name>
</gene>
<sequence length="145" mass="14741">MARLNGKRALVTGGSSGIGLATARRFLEEGAAVIVSASSQASADAAAGELGPGATGIGANALSISDQQALAEAARERFGRLDVAFLNAGVSDFRPFDQHDEKSFDQLFDINVKGLFFLVQSLAPVLADGASVIVTSSNVAHGGHG</sequence>
<keyword evidence="4" id="KW-1185">Reference proteome</keyword>
<keyword evidence="2" id="KW-0560">Oxidoreductase</keyword>
<dbReference type="PRINTS" id="PR00081">
    <property type="entry name" value="GDHRDH"/>
</dbReference>
<dbReference type="CDD" id="cd05233">
    <property type="entry name" value="SDR_c"/>
    <property type="match status" value="1"/>
</dbReference>
<evidence type="ECO:0000256" key="2">
    <source>
        <dbReference type="ARBA" id="ARBA00023002"/>
    </source>
</evidence>
<dbReference type="Gene3D" id="3.40.50.720">
    <property type="entry name" value="NAD(P)-binding Rossmann-like Domain"/>
    <property type="match status" value="1"/>
</dbReference>
<reference evidence="3" key="2">
    <citation type="submission" date="2020-09" db="EMBL/GenBank/DDBJ databases">
        <authorList>
            <person name="Sun Q."/>
            <person name="Zhou Y."/>
        </authorList>
    </citation>
    <scope>NUCLEOTIDE SEQUENCE</scope>
    <source>
        <strain evidence="3">CGMCC 4.7306</strain>
    </source>
</reference>
<dbReference type="GO" id="GO:0016491">
    <property type="term" value="F:oxidoreductase activity"/>
    <property type="evidence" value="ECO:0007669"/>
    <property type="project" value="UniProtKB-KW"/>
</dbReference>
<evidence type="ECO:0000256" key="1">
    <source>
        <dbReference type="ARBA" id="ARBA00006484"/>
    </source>
</evidence>
<protein>
    <recommendedName>
        <fullName evidence="5">Short chain dehydrogenase</fullName>
    </recommendedName>
</protein>
<organism evidence="3 4">
    <name type="scientific">Microlunatus endophyticus</name>
    <dbReference type="NCBI Taxonomy" id="1716077"/>
    <lineage>
        <taxon>Bacteria</taxon>
        <taxon>Bacillati</taxon>
        <taxon>Actinomycetota</taxon>
        <taxon>Actinomycetes</taxon>
        <taxon>Propionibacteriales</taxon>
        <taxon>Propionibacteriaceae</taxon>
        <taxon>Microlunatus</taxon>
    </lineage>
</organism>
<dbReference type="EMBL" id="BMMZ01000008">
    <property type="protein sequence ID" value="GGL71804.1"/>
    <property type="molecule type" value="Genomic_DNA"/>
</dbReference>
<reference evidence="3" key="1">
    <citation type="journal article" date="2014" name="Int. J. Syst. Evol. Microbiol.">
        <title>Complete genome sequence of Corynebacterium casei LMG S-19264T (=DSM 44701T), isolated from a smear-ripened cheese.</title>
        <authorList>
            <consortium name="US DOE Joint Genome Institute (JGI-PGF)"/>
            <person name="Walter F."/>
            <person name="Albersmeier A."/>
            <person name="Kalinowski J."/>
            <person name="Ruckert C."/>
        </authorList>
    </citation>
    <scope>NUCLEOTIDE SEQUENCE</scope>
    <source>
        <strain evidence="3">CGMCC 4.7306</strain>
    </source>
</reference>